<reference evidence="5 6" key="1">
    <citation type="submission" date="2018-11" db="EMBL/GenBank/DDBJ databases">
        <authorList>
            <person name="Mardanov A.V."/>
            <person name="Ravin N.V."/>
            <person name="Dedysh S.N."/>
        </authorList>
    </citation>
    <scope>NUCLEOTIDE SEQUENCE [LARGE SCALE GENOMIC DNA]</scope>
    <source>
        <strain evidence="5 6">AF10</strain>
    </source>
</reference>
<feature type="chain" id="PRO_5020762056" evidence="4">
    <location>
        <begin position="18"/>
        <end position="397"/>
    </location>
</feature>
<dbReference type="SUPFAM" id="SSF48452">
    <property type="entry name" value="TPR-like"/>
    <property type="match status" value="2"/>
</dbReference>
<feature type="repeat" description="TPR" evidence="3">
    <location>
        <begin position="63"/>
        <end position="96"/>
    </location>
</feature>
<dbReference type="Proteomes" id="UP000289437">
    <property type="component" value="Unassembled WGS sequence"/>
</dbReference>
<dbReference type="Gene3D" id="1.25.40.10">
    <property type="entry name" value="Tetratricopeptide repeat domain"/>
    <property type="match status" value="3"/>
</dbReference>
<dbReference type="PANTHER" id="PTHR44858">
    <property type="entry name" value="TETRATRICOPEPTIDE REPEAT PROTEIN 6"/>
    <property type="match status" value="1"/>
</dbReference>
<evidence type="ECO:0000256" key="4">
    <source>
        <dbReference type="SAM" id="SignalP"/>
    </source>
</evidence>
<dbReference type="EMBL" id="RDSM01000004">
    <property type="protein sequence ID" value="RXH54324.1"/>
    <property type="molecule type" value="Genomic_DNA"/>
</dbReference>
<dbReference type="AlphaFoldDB" id="A0A4V1L529"/>
<feature type="repeat" description="TPR" evidence="3">
    <location>
        <begin position="302"/>
        <end position="335"/>
    </location>
</feature>
<evidence type="ECO:0000313" key="5">
    <source>
        <dbReference type="EMBL" id="RXH54324.1"/>
    </source>
</evidence>
<dbReference type="GO" id="GO:0009279">
    <property type="term" value="C:cell outer membrane"/>
    <property type="evidence" value="ECO:0007669"/>
    <property type="project" value="TreeGrafter"/>
</dbReference>
<dbReference type="InterPro" id="IPR011990">
    <property type="entry name" value="TPR-like_helical_dom_sf"/>
</dbReference>
<dbReference type="PROSITE" id="PS50005">
    <property type="entry name" value="TPR"/>
    <property type="match status" value="3"/>
</dbReference>
<keyword evidence="4" id="KW-0732">Signal</keyword>
<organism evidence="5 6">
    <name type="scientific">Granulicella sibirica</name>
    <dbReference type="NCBI Taxonomy" id="2479048"/>
    <lineage>
        <taxon>Bacteria</taxon>
        <taxon>Pseudomonadati</taxon>
        <taxon>Acidobacteriota</taxon>
        <taxon>Terriglobia</taxon>
        <taxon>Terriglobales</taxon>
        <taxon>Acidobacteriaceae</taxon>
        <taxon>Granulicella</taxon>
    </lineage>
</organism>
<dbReference type="InterPro" id="IPR050498">
    <property type="entry name" value="Ycf3"/>
</dbReference>
<keyword evidence="2 3" id="KW-0802">TPR repeat</keyword>
<reference evidence="6" key="2">
    <citation type="submission" date="2019-02" db="EMBL/GenBank/DDBJ databases">
        <title>Granulicella sibirica sp. nov., a psychrotolerant acidobacterium isolated from an organic soil layer in forested tundra, West Siberia.</title>
        <authorList>
            <person name="Oshkin I.Y."/>
            <person name="Kulichevskaya I.S."/>
            <person name="Rijpstra W.I.C."/>
            <person name="Sinninghe Damste J.S."/>
            <person name="Rakitin A.L."/>
            <person name="Ravin N.V."/>
            <person name="Dedysh S.N."/>
        </authorList>
    </citation>
    <scope>NUCLEOTIDE SEQUENCE [LARGE SCALE GENOMIC DNA]</scope>
    <source>
        <strain evidence="6">AF10</strain>
    </source>
</reference>
<evidence type="ECO:0000256" key="1">
    <source>
        <dbReference type="ARBA" id="ARBA00022737"/>
    </source>
</evidence>
<gene>
    <name evidence="5" type="ORF">GRAN_4620</name>
</gene>
<dbReference type="PANTHER" id="PTHR44858:SF1">
    <property type="entry name" value="UDP-N-ACETYLGLUCOSAMINE--PEPTIDE N-ACETYLGLUCOSAMINYLTRANSFERASE SPINDLY-RELATED"/>
    <property type="match status" value="1"/>
</dbReference>
<evidence type="ECO:0000313" key="6">
    <source>
        <dbReference type="Proteomes" id="UP000289437"/>
    </source>
</evidence>
<dbReference type="InterPro" id="IPR019734">
    <property type="entry name" value="TPR_rpt"/>
</dbReference>
<sequence>MLSGVLLLLMSSGLGNALAQSAAGAPVSPQDHARRANEFLKAKDPVKAIPEFAALVAAQPENVEARANLGVLLYFQGRYAEAEEHLRAAVQMKPDLTRIQALLGLCEYQLGKLDGARGDLSAVVGGLTDAAFRKEVGLTLIEVETAQQDLGAAAATAAKLLEAAPTDAELLYVSYRIHSDLAGESLLSLSLAAPQSAQMQQAIAHELERIRDLPGAIAAFRRAIAKDPSLPGVHFELAEALHGSDNEADKAAAEKEYEAALQRNPHEVQATVRLGDIRADRGDLDGAAGLYEQALKEQPGNADAAIGLARAYSEKNENEKALPYLLHVLEADPSNMLAHFRLSALYRKMHRPEDAKRELAEYQKYKGIKDGMREVYGAMRIQSPHGAGDDAGSKMGR</sequence>
<comment type="caution">
    <text evidence="5">The sequence shown here is derived from an EMBL/GenBank/DDBJ whole genome shotgun (WGS) entry which is preliminary data.</text>
</comment>
<name>A0A4V1L529_9BACT</name>
<dbReference type="SMART" id="SM00028">
    <property type="entry name" value="TPR"/>
    <property type="match status" value="6"/>
</dbReference>
<feature type="repeat" description="TPR" evidence="3">
    <location>
        <begin position="268"/>
        <end position="301"/>
    </location>
</feature>
<keyword evidence="1" id="KW-0677">Repeat</keyword>
<protein>
    <submittedName>
        <fullName evidence="5">Uncharacterized protein</fullName>
    </submittedName>
</protein>
<dbReference type="GO" id="GO:0046813">
    <property type="term" value="P:receptor-mediated virion attachment to host cell"/>
    <property type="evidence" value="ECO:0007669"/>
    <property type="project" value="TreeGrafter"/>
</dbReference>
<dbReference type="Pfam" id="PF13432">
    <property type="entry name" value="TPR_16"/>
    <property type="match status" value="1"/>
</dbReference>
<evidence type="ECO:0000256" key="3">
    <source>
        <dbReference type="PROSITE-ProRule" id="PRU00339"/>
    </source>
</evidence>
<proteinExistence type="predicted"/>
<feature type="signal peptide" evidence="4">
    <location>
        <begin position="1"/>
        <end position="17"/>
    </location>
</feature>
<keyword evidence="6" id="KW-1185">Reference proteome</keyword>
<accession>A0A4V1L529</accession>
<dbReference type="Pfam" id="PF14559">
    <property type="entry name" value="TPR_19"/>
    <property type="match status" value="2"/>
</dbReference>
<evidence type="ECO:0000256" key="2">
    <source>
        <dbReference type="ARBA" id="ARBA00022803"/>
    </source>
</evidence>